<dbReference type="AlphaFoldDB" id="A0A9W8E3X9"/>
<accession>A0A9W8E3X9</accession>
<dbReference type="Gene3D" id="3.10.310.10">
    <property type="entry name" value="Diaminopimelate Epimerase, Chain A, domain 1"/>
    <property type="match status" value="2"/>
</dbReference>
<dbReference type="Pfam" id="PF02567">
    <property type="entry name" value="PhzC-PhzF"/>
    <property type="match status" value="1"/>
</dbReference>
<keyword evidence="4" id="KW-1185">Reference proteome</keyword>
<dbReference type="OrthoDB" id="75169at2759"/>
<name>A0A9W8E3X9_9FUNG</name>
<dbReference type="SUPFAM" id="SSF54506">
    <property type="entry name" value="Diaminopimelate epimerase-like"/>
    <property type="match status" value="1"/>
</dbReference>
<keyword evidence="2" id="KW-0413">Isomerase</keyword>
<dbReference type="GO" id="GO:0016853">
    <property type="term" value="F:isomerase activity"/>
    <property type="evidence" value="ECO:0007669"/>
    <property type="project" value="UniProtKB-KW"/>
</dbReference>
<dbReference type="GO" id="GO:0005737">
    <property type="term" value="C:cytoplasm"/>
    <property type="evidence" value="ECO:0007669"/>
    <property type="project" value="TreeGrafter"/>
</dbReference>
<organism evidence="3 4">
    <name type="scientific">Dispira parvispora</name>
    <dbReference type="NCBI Taxonomy" id="1520584"/>
    <lineage>
        <taxon>Eukaryota</taxon>
        <taxon>Fungi</taxon>
        <taxon>Fungi incertae sedis</taxon>
        <taxon>Zoopagomycota</taxon>
        <taxon>Kickxellomycotina</taxon>
        <taxon>Dimargaritomycetes</taxon>
        <taxon>Dimargaritales</taxon>
        <taxon>Dimargaritaceae</taxon>
        <taxon>Dispira</taxon>
    </lineage>
</organism>
<dbReference type="Proteomes" id="UP001150925">
    <property type="component" value="Unassembled WGS sequence"/>
</dbReference>
<protein>
    <submittedName>
        <fullName evidence="3">Uncharacterized protein</fullName>
    </submittedName>
</protein>
<reference evidence="3" key="1">
    <citation type="submission" date="2022-07" db="EMBL/GenBank/DDBJ databases">
        <title>Phylogenomic reconstructions and comparative analyses of Kickxellomycotina fungi.</title>
        <authorList>
            <person name="Reynolds N.K."/>
            <person name="Stajich J.E."/>
            <person name="Barry K."/>
            <person name="Grigoriev I.V."/>
            <person name="Crous P."/>
            <person name="Smith M.E."/>
        </authorList>
    </citation>
    <scope>NUCLEOTIDE SEQUENCE</scope>
    <source>
        <strain evidence="3">RSA 1196</strain>
    </source>
</reference>
<dbReference type="PANTHER" id="PTHR13774">
    <property type="entry name" value="PHENAZINE BIOSYNTHESIS PROTEIN"/>
    <property type="match status" value="1"/>
</dbReference>
<gene>
    <name evidence="3" type="ORF">IWQ62_006257</name>
</gene>
<evidence type="ECO:0000313" key="3">
    <source>
        <dbReference type="EMBL" id="KAJ1952289.1"/>
    </source>
</evidence>
<evidence type="ECO:0000256" key="1">
    <source>
        <dbReference type="ARBA" id="ARBA00008270"/>
    </source>
</evidence>
<dbReference type="InterPro" id="IPR003719">
    <property type="entry name" value="Phenazine_PhzF-like"/>
</dbReference>
<comment type="similarity">
    <text evidence="1">Belongs to the PhzF family.</text>
</comment>
<dbReference type="PANTHER" id="PTHR13774:SF17">
    <property type="entry name" value="PHENAZINE BIOSYNTHESIS-LIKE DOMAIN-CONTAINING PROTEIN"/>
    <property type="match status" value="1"/>
</dbReference>
<proteinExistence type="inferred from homology"/>
<comment type="caution">
    <text evidence="3">The sequence shown here is derived from an EMBL/GenBank/DDBJ whole genome shotgun (WGS) entry which is preliminary data.</text>
</comment>
<evidence type="ECO:0000256" key="2">
    <source>
        <dbReference type="ARBA" id="ARBA00023235"/>
    </source>
</evidence>
<dbReference type="EMBL" id="JANBPY010003249">
    <property type="protein sequence ID" value="KAJ1952289.1"/>
    <property type="molecule type" value="Genomic_DNA"/>
</dbReference>
<sequence>MAVYPLYTVDAFTLDQEPFTGNPAAVCLLPPGESPSDKTLTRIAAEMNLSETAYVQPLTDNVGGSYQSTQSITDACLKTNRFSLRWFTPMVEVKMCGHATLASAHVLFQELGHSAEELLFDTLSGTLRVSKHSVEAQPNDSTSLASPKLSMTLPQDRLCTVYDIDHCQSGVLPETEQQKLAPATTDKLRRLVDGILDTTFPTPQLPVVYSLSLSQNLRYLLVDLQGGADILDKLNPSFNPDIMKLGEDCNVTVIIFTTQSVDGSSGTDIVQRVFAPWVGTLEDPVTGSSYTVAGPYWYHRKGLAQFSARQGGSRQGKVGVVVSDPQLDPSVQVIGQGVTVVSGTIRV</sequence>
<evidence type="ECO:0000313" key="4">
    <source>
        <dbReference type="Proteomes" id="UP001150925"/>
    </source>
</evidence>